<keyword evidence="10" id="KW-1185">Reference proteome</keyword>
<evidence type="ECO:0000256" key="3">
    <source>
        <dbReference type="ARBA" id="ARBA00022723"/>
    </source>
</evidence>
<evidence type="ECO:0000256" key="7">
    <source>
        <dbReference type="PIRSR" id="PIRSR601765-1"/>
    </source>
</evidence>
<evidence type="ECO:0000256" key="2">
    <source>
        <dbReference type="ARBA" id="ARBA00012925"/>
    </source>
</evidence>
<name>A0A1B7NWF5_9EURO</name>
<dbReference type="STRING" id="1658172.A0A1B7NWF5"/>
<feature type="non-terminal residue" evidence="9">
    <location>
        <position position="126"/>
    </location>
</feature>
<evidence type="ECO:0000256" key="8">
    <source>
        <dbReference type="RuleBase" id="RU003956"/>
    </source>
</evidence>
<feature type="binding site" evidence="7">
    <location>
        <position position="33"/>
    </location>
    <ligand>
        <name>Zn(2+)</name>
        <dbReference type="ChEBI" id="CHEBI:29105"/>
    </ligand>
</feature>
<keyword evidence="4 7" id="KW-0862">Zinc</keyword>
<dbReference type="Proteomes" id="UP000091918">
    <property type="component" value="Unassembled WGS sequence"/>
</dbReference>
<evidence type="ECO:0000313" key="10">
    <source>
        <dbReference type="Proteomes" id="UP000091918"/>
    </source>
</evidence>
<dbReference type="GO" id="GO:0034599">
    <property type="term" value="P:cellular response to oxidative stress"/>
    <property type="evidence" value="ECO:0007669"/>
    <property type="project" value="TreeGrafter"/>
</dbReference>
<keyword evidence="3 7" id="KW-0479">Metal-binding</keyword>
<dbReference type="GO" id="GO:0004089">
    <property type="term" value="F:carbonate dehydratase activity"/>
    <property type="evidence" value="ECO:0007669"/>
    <property type="project" value="UniProtKB-UniRule"/>
</dbReference>
<keyword evidence="5 8" id="KW-0456">Lyase</keyword>
<dbReference type="AlphaFoldDB" id="A0A1B7NWF5"/>
<comment type="cofactor">
    <cofactor evidence="7">
        <name>Zn(2+)</name>
        <dbReference type="ChEBI" id="CHEBI:29105"/>
    </cofactor>
    <text evidence="7">Binds 1 zinc ion per subunit.</text>
</comment>
<dbReference type="PANTHER" id="PTHR11002">
    <property type="entry name" value="CARBONIC ANHYDRASE"/>
    <property type="match status" value="1"/>
</dbReference>
<dbReference type="SMART" id="SM00947">
    <property type="entry name" value="Pro_CA"/>
    <property type="match status" value="1"/>
</dbReference>
<dbReference type="EC" id="4.2.1.1" evidence="2 8"/>
<gene>
    <name evidence="9" type="ORF">ACJ72_04712</name>
</gene>
<protein>
    <recommendedName>
        <fullName evidence="2 8">Carbonic anhydrase</fullName>
        <ecNumber evidence="2 8">4.2.1.1</ecNumber>
    </recommendedName>
    <alternativeName>
        <fullName evidence="8">Carbonate dehydratase</fullName>
    </alternativeName>
</protein>
<dbReference type="GO" id="GO:0008270">
    <property type="term" value="F:zinc ion binding"/>
    <property type="evidence" value="ECO:0007669"/>
    <property type="project" value="UniProtKB-UniRule"/>
</dbReference>
<evidence type="ECO:0000256" key="5">
    <source>
        <dbReference type="ARBA" id="ARBA00023239"/>
    </source>
</evidence>
<sequence>MANIIQYTDINSSPVIKYAVIHLKVKHIVLCGHTACGGVATSLANSKLGLLDIYLAHATPWITRAESTYYPQGFRCHASCVVCSLSKDNSVVLDAIQERGLKLHGVLYDIGSGGLDTEEYINLESE</sequence>
<dbReference type="EMBL" id="LGUA01000581">
    <property type="protein sequence ID" value="OAX80947.1"/>
    <property type="molecule type" value="Genomic_DNA"/>
</dbReference>
<proteinExistence type="inferred from homology"/>
<evidence type="ECO:0000256" key="6">
    <source>
        <dbReference type="ARBA" id="ARBA00048348"/>
    </source>
</evidence>
<dbReference type="InterPro" id="IPR036874">
    <property type="entry name" value="Carbonic_anhydrase_sf"/>
</dbReference>
<comment type="function">
    <text evidence="8">Reversible hydration of carbon dioxide.</text>
</comment>
<dbReference type="Pfam" id="PF00484">
    <property type="entry name" value="Pro_CA"/>
    <property type="match status" value="1"/>
</dbReference>
<comment type="caution">
    <text evidence="9">The sequence shown here is derived from an EMBL/GenBank/DDBJ whole genome shotgun (WGS) entry which is preliminary data.</text>
</comment>
<evidence type="ECO:0000256" key="1">
    <source>
        <dbReference type="ARBA" id="ARBA00006217"/>
    </source>
</evidence>
<reference evidence="9 10" key="1">
    <citation type="submission" date="2015-07" db="EMBL/GenBank/DDBJ databases">
        <title>Emmonsia species relationships and genome sequence.</title>
        <authorList>
            <person name="Cuomo C.A."/>
            <person name="Schwartz I.S."/>
            <person name="Kenyon C."/>
            <person name="de Hoog G.S."/>
            <person name="Govender N.P."/>
            <person name="Botha A."/>
            <person name="Moreno L."/>
            <person name="de Vries M."/>
            <person name="Munoz J.F."/>
            <person name="Stielow J.B."/>
        </authorList>
    </citation>
    <scope>NUCLEOTIDE SEQUENCE [LARGE SCALE GENOMIC DNA]</scope>
    <source>
        <strain evidence="9 10">CBS 136260</strain>
    </source>
</reference>
<feature type="binding site" evidence="7">
    <location>
        <position position="36"/>
    </location>
    <ligand>
        <name>Zn(2+)</name>
        <dbReference type="ChEBI" id="CHEBI:29105"/>
    </ligand>
</feature>
<evidence type="ECO:0000256" key="4">
    <source>
        <dbReference type="ARBA" id="ARBA00022833"/>
    </source>
</evidence>
<dbReference type="SUPFAM" id="SSF53056">
    <property type="entry name" value="beta-carbonic anhydrase, cab"/>
    <property type="match status" value="1"/>
</dbReference>
<dbReference type="GO" id="GO:0071244">
    <property type="term" value="P:cellular response to carbon dioxide"/>
    <property type="evidence" value="ECO:0007669"/>
    <property type="project" value="TreeGrafter"/>
</dbReference>
<dbReference type="GO" id="GO:0005737">
    <property type="term" value="C:cytoplasm"/>
    <property type="evidence" value="ECO:0007669"/>
    <property type="project" value="TreeGrafter"/>
</dbReference>
<organism evidence="9 10">
    <name type="scientific">Emergomyces africanus</name>
    <dbReference type="NCBI Taxonomy" id="1955775"/>
    <lineage>
        <taxon>Eukaryota</taxon>
        <taxon>Fungi</taxon>
        <taxon>Dikarya</taxon>
        <taxon>Ascomycota</taxon>
        <taxon>Pezizomycotina</taxon>
        <taxon>Eurotiomycetes</taxon>
        <taxon>Eurotiomycetidae</taxon>
        <taxon>Onygenales</taxon>
        <taxon>Ajellomycetaceae</taxon>
        <taxon>Emergomyces</taxon>
    </lineage>
</organism>
<dbReference type="PANTHER" id="PTHR11002:SF76">
    <property type="entry name" value="CARBONIC ANHYDRASE"/>
    <property type="match status" value="1"/>
</dbReference>
<dbReference type="InterPro" id="IPR001765">
    <property type="entry name" value="Carbonic_anhydrase"/>
</dbReference>
<comment type="similarity">
    <text evidence="1 8">Belongs to the beta-class carbonic anhydrase family.</text>
</comment>
<comment type="catalytic activity">
    <reaction evidence="6 8">
        <text>hydrogencarbonate + H(+) = CO2 + H2O</text>
        <dbReference type="Rhea" id="RHEA:10748"/>
        <dbReference type="ChEBI" id="CHEBI:15377"/>
        <dbReference type="ChEBI" id="CHEBI:15378"/>
        <dbReference type="ChEBI" id="CHEBI:16526"/>
        <dbReference type="ChEBI" id="CHEBI:17544"/>
        <dbReference type="EC" id="4.2.1.1"/>
    </reaction>
</comment>
<dbReference type="OrthoDB" id="10248475at2759"/>
<evidence type="ECO:0000313" key="9">
    <source>
        <dbReference type="EMBL" id="OAX80947.1"/>
    </source>
</evidence>
<dbReference type="Gene3D" id="3.40.1050.10">
    <property type="entry name" value="Carbonic anhydrase"/>
    <property type="match status" value="1"/>
</dbReference>
<accession>A0A1B7NWF5</accession>